<dbReference type="Proteomes" id="UP000464751">
    <property type="component" value="Chromosome"/>
</dbReference>
<dbReference type="Gene3D" id="3.90.79.10">
    <property type="entry name" value="Nucleoside Triphosphate Pyrophosphohydrolase"/>
    <property type="match status" value="1"/>
</dbReference>
<dbReference type="InterPro" id="IPR020476">
    <property type="entry name" value="Nudix_hydrolase"/>
</dbReference>
<dbReference type="GO" id="GO:0016787">
    <property type="term" value="F:hydrolase activity"/>
    <property type="evidence" value="ECO:0007669"/>
    <property type="project" value="UniProtKB-KW"/>
</dbReference>
<evidence type="ECO:0000256" key="2">
    <source>
        <dbReference type="ARBA" id="ARBA00022801"/>
    </source>
</evidence>
<evidence type="ECO:0000313" key="5">
    <source>
        <dbReference type="EMBL" id="QIB32818.1"/>
    </source>
</evidence>
<reference evidence="5 6" key="1">
    <citation type="submission" date="2020-02" db="EMBL/GenBank/DDBJ databases">
        <authorList>
            <person name="Li G."/>
        </authorList>
    </citation>
    <scope>NUCLEOTIDE SEQUENCE [LARGE SCALE GENOMIC DNA]</scope>
    <source>
        <strain evidence="5 6">DSM 102029</strain>
    </source>
</reference>
<dbReference type="KEGG" id="apra:G3A50_03160"/>
<feature type="region of interest" description="Disordered" evidence="3">
    <location>
        <begin position="1"/>
        <end position="41"/>
    </location>
</feature>
<dbReference type="PRINTS" id="PR00502">
    <property type="entry name" value="NUDIXFAMILY"/>
</dbReference>
<gene>
    <name evidence="5" type="ORF">G3A50_03160</name>
</gene>
<dbReference type="AlphaFoldDB" id="A0A6P1YHN5"/>
<name>A0A6P1YHN5_9HYPH</name>
<evidence type="ECO:0000259" key="4">
    <source>
        <dbReference type="PROSITE" id="PS51462"/>
    </source>
</evidence>
<dbReference type="EMBL" id="CP048630">
    <property type="protein sequence ID" value="QIB32818.1"/>
    <property type="molecule type" value="Genomic_DNA"/>
</dbReference>
<proteinExistence type="predicted"/>
<protein>
    <submittedName>
        <fullName evidence="5">NUDIX domain-containing protein</fullName>
    </submittedName>
</protein>
<evidence type="ECO:0000256" key="3">
    <source>
        <dbReference type="SAM" id="MobiDB-lite"/>
    </source>
</evidence>
<accession>A0A6P1YHN5</accession>
<organism evidence="5 6">
    <name type="scientific">Ancylobacter pratisalsi</name>
    <dbReference type="NCBI Taxonomy" id="1745854"/>
    <lineage>
        <taxon>Bacteria</taxon>
        <taxon>Pseudomonadati</taxon>
        <taxon>Pseudomonadota</taxon>
        <taxon>Alphaproteobacteria</taxon>
        <taxon>Hyphomicrobiales</taxon>
        <taxon>Xanthobacteraceae</taxon>
        <taxon>Ancylobacter</taxon>
    </lineage>
</organism>
<keyword evidence="2" id="KW-0378">Hydrolase</keyword>
<dbReference type="PANTHER" id="PTHR43046">
    <property type="entry name" value="GDP-MANNOSE MANNOSYL HYDROLASE"/>
    <property type="match status" value="1"/>
</dbReference>
<dbReference type="InterPro" id="IPR000086">
    <property type="entry name" value="NUDIX_hydrolase_dom"/>
</dbReference>
<evidence type="ECO:0000313" key="6">
    <source>
        <dbReference type="Proteomes" id="UP000464751"/>
    </source>
</evidence>
<comment type="cofactor">
    <cofactor evidence="1">
        <name>Mg(2+)</name>
        <dbReference type="ChEBI" id="CHEBI:18420"/>
    </cofactor>
</comment>
<dbReference type="InterPro" id="IPR015797">
    <property type="entry name" value="NUDIX_hydrolase-like_dom_sf"/>
</dbReference>
<sequence>MGENKHEGFLISPAPSEEGGAGAQPTQLSDTSERRRPPRPPLVTRLIHGWRRLAHGMTLGVRAVVINEAREVLLVRHSYVSGWHLPGGGVDAGEAAEHALARELLEEAAVTLIGRPNLLGLLLNGHLARRDHVALYVVETFTAGTPRVPNREIIEVGFFPIDALPEETTAATRRRVAEVRSGSPPATFW</sequence>
<dbReference type="SUPFAM" id="SSF55811">
    <property type="entry name" value="Nudix"/>
    <property type="match status" value="1"/>
</dbReference>
<dbReference type="PANTHER" id="PTHR43046:SF14">
    <property type="entry name" value="MUTT_NUDIX FAMILY PROTEIN"/>
    <property type="match status" value="1"/>
</dbReference>
<dbReference type="Pfam" id="PF00293">
    <property type="entry name" value="NUDIX"/>
    <property type="match status" value="1"/>
</dbReference>
<keyword evidence="6" id="KW-1185">Reference proteome</keyword>
<evidence type="ECO:0000256" key="1">
    <source>
        <dbReference type="ARBA" id="ARBA00001946"/>
    </source>
</evidence>
<dbReference type="PROSITE" id="PS51462">
    <property type="entry name" value="NUDIX"/>
    <property type="match status" value="1"/>
</dbReference>
<feature type="domain" description="Nudix hydrolase" evidence="4">
    <location>
        <begin position="56"/>
        <end position="181"/>
    </location>
</feature>